<keyword evidence="11" id="KW-0813">Transport</keyword>
<evidence type="ECO:0000256" key="2">
    <source>
        <dbReference type="ARBA" id="ARBA00022475"/>
    </source>
</evidence>
<dbReference type="NCBIfam" id="TIGR00494">
    <property type="entry name" value="crcB"/>
    <property type="match status" value="1"/>
</dbReference>
<dbReference type="RefSeq" id="WP_092344698.1">
    <property type="nucleotide sequence ID" value="NZ_FNQN01000002.1"/>
</dbReference>
<dbReference type="GO" id="GO:0005886">
    <property type="term" value="C:plasma membrane"/>
    <property type="evidence" value="ECO:0007669"/>
    <property type="project" value="UniProtKB-SubCell"/>
</dbReference>
<evidence type="ECO:0000313" key="13">
    <source>
        <dbReference type="Proteomes" id="UP000199409"/>
    </source>
</evidence>
<dbReference type="AlphaFoldDB" id="A0A1H3WS64"/>
<keyword evidence="8 11" id="KW-0407">Ion channel</keyword>
<evidence type="ECO:0000256" key="8">
    <source>
        <dbReference type="ARBA" id="ARBA00023303"/>
    </source>
</evidence>
<evidence type="ECO:0000256" key="4">
    <source>
        <dbReference type="ARBA" id="ARBA00022692"/>
    </source>
</evidence>
<name>A0A1H3WS64_9BACT</name>
<dbReference type="PANTHER" id="PTHR28259">
    <property type="entry name" value="FLUORIDE EXPORT PROTEIN 1-RELATED"/>
    <property type="match status" value="1"/>
</dbReference>
<keyword evidence="4 11" id="KW-0812">Transmembrane</keyword>
<dbReference type="Proteomes" id="UP000199409">
    <property type="component" value="Unassembled WGS sequence"/>
</dbReference>
<comment type="activity regulation">
    <text evidence="11">Na(+) is not transported, but it plays an essential structural role and its presence is essential for fluoride channel function.</text>
</comment>
<evidence type="ECO:0000256" key="7">
    <source>
        <dbReference type="ARBA" id="ARBA00023136"/>
    </source>
</evidence>
<feature type="transmembrane region" description="Helical" evidence="11">
    <location>
        <begin position="32"/>
        <end position="54"/>
    </location>
</feature>
<keyword evidence="5 11" id="KW-1133">Transmembrane helix</keyword>
<dbReference type="EMBL" id="FNQN01000002">
    <property type="protein sequence ID" value="SDZ89969.1"/>
    <property type="molecule type" value="Genomic_DNA"/>
</dbReference>
<evidence type="ECO:0000256" key="11">
    <source>
        <dbReference type="HAMAP-Rule" id="MF_00454"/>
    </source>
</evidence>
<dbReference type="PANTHER" id="PTHR28259:SF1">
    <property type="entry name" value="FLUORIDE EXPORT PROTEIN 1-RELATED"/>
    <property type="match status" value="1"/>
</dbReference>
<comment type="function">
    <text evidence="11">Fluoride-specific ion channel. Important for reducing fluoride concentration in the cell, thus reducing its toxicity.</text>
</comment>
<dbReference type="HAMAP" id="MF_00454">
    <property type="entry name" value="FluC"/>
    <property type="match status" value="1"/>
</dbReference>
<feature type="transmembrane region" description="Helical" evidence="11">
    <location>
        <begin position="66"/>
        <end position="84"/>
    </location>
</feature>
<feature type="binding site" evidence="11">
    <location>
        <position position="77"/>
    </location>
    <ligand>
        <name>Na(+)</name>
        <dbReference type="ChEBI" id="CHEBI:29101"/>
        <note>structural</note>
    </ligand>
</feature>
<keyword evidence="3" id="KW-0997">Cell inner membrane</keyword>
<keyword evidence="2 11" id="KW-1003">Cell membrane</keyword>
<keyword evidence="6 11" id="KW-0406">Ion transport</keyword>
<dbReference type="GO" id="GO:0140114">
    <property type="term" value="P:cellular detoxification of fluoride"/>
    <property type="evidence" value="ECO:0007669"/>
    <property type="project" value="UniProtKB-UniRule"/>
</dbReference>
<evidence type="ECO:0000256" key="3">
    <source>
        <dbReference type="ARBA" id="ARBA00022519"/>
    </source>
</evidence>
<sequence length="124" mass="13657">MQLFYIGIFGGLGCMARYLASSWTYQLCGRSLPYGTLFVNVVGSFLLALLMTFGLRSAFFSPEIRVGLTVGFMGGFTTFSTFSYETLRLLEDGSFWQAGVNISLNIVVCLLFALLGVFVARQLT</sequence>
<gene>
    <name evidence="11" type="primary">fluC</name>
    <name evidence="11" type="synonym">crcB</name>
    <name evidence="12" type="ORF">SAMN05660420_00651</name>
</gene>
<organism evidence="12 13">
    <name type="scientific">Desulfuromusa kysingii</name>
    <dbReference type="NCBI Taxonomy" id="37625"/>
    <lineage>
        <taxon>Bacteria</taxon>
        <taxon>Pseudomonadati</taxon>
        <taxon>Thermodesulfobacteriota</taxon>
        <taxon>Desulfuromonadia</taxon>
        <taxon>Desulfuromonadales</taxon>
        <taxon>Geopsychrobacteraceae</taxon>
        <taxon>Desulfuromusa</taxon>
    </lineage>
</organism>
<protein>
    <recommendedName>
        <fullName evidence="11">Fluoride-specific ion channel FluC</fullName>
    </recommendedName>
</protein>
<evidence type="ECO:0000256" key="10">
    <source>
        <dbReference type="ARBA" id="ARBA00035585"/>
    </source>
</evidence>
<accession>A0A1H3WS64</accession>
<dbReference type="STRING" id="37625.SAMN05660420_00651"/>
<comment type="subcellular location">
    <subcellularLocation>
        <location evidence="1 11">Cell membrane</location>
        <topology evidence="1 11">Multi-pass membrane protein</topology>
    </subcellularLocation>
</comment>
<evidence type="ECO:0000256" key="1">
    <source>
        <dbReference type="ARBA" id="ARBA00004651"/>
    </source>
</evidence>
<dbReference type="OrthoDB" id="9806299at2"/>
<evidence type="ECO:0000256" key="9">
    <source>
        <dbReference type="ARBA" id="ARBA00035120"/>
    </source>
</evidence>
<comment type="similarity">
    <text evidence="9 11">Belongs to the fluoride channel Fluc/FEX (TC 1.A.43) family.</text>
</comment>
<proteinExistence type="inferred from homology"/>
<comment type="catalytic activity">
    <reaction evidence="10">
        <text>fluoride(in) = fluoride(out)</text>
        <dbReference type="Rhea" id="RHEA:76159"/>
        <dbReference type="ChEBI" id="CHEBI:17051"/>
    </reaction>
    <physiologicalReaction direction="left-to-right" evidence="10">
        <dbReference type="Rhea" id="RHEA:76160"/>
    </physiologicalReaction>
</comment>
<dbReference type="InterPro" id="IPR003691">
    <property type="entry name" value="FluC"/>
</dbReference>
<reference evidence="12 13" key="1">
    <citation type="submission" date="2016-10" db="EMBL/GenBank/DDBJ databases">
        <authorList>
            <person name="de Groot N.N."/>
        </authorList>
    </citation>
    <scope>NUCLEOTIDE SEQUENCE [LARGE SCALE GENOMIC DNA]</scope>
    <source>
        <strain evidence="12 13">DSM 7343</strain>
    </source>
</reference>
<dbReference type="GO" id="GO:0046872">
    <property type="term" value="F:metal ion binding"/>
    <property type="evidence" value="ECO:0007669"/>
    <property type="project" value="UniProtKB-KW"/>
</dbReference>
<dbReference type="GO" id="GO:0062054">
    <property type="term" value="F:fluoride channel activity"/>
    <property type="evidence" value="ECO:0007669"/>
    <property type="project" value="UniProtKB-UniRule"/>
</dbReference>
<keyword evidence="11" id="KW-0915">Sodium</keyword>
<evidence type="ECO:0000256" key="5">
    <source>
        <dbReference type="ARBA" id="ARBA00022989"/>
    </source>
</evidence>
<keyword evidence="11" id="KW-0479">Metal-binding</keyword>
<feature type="transmembrane region" description="Helical" evidence="11">
    <location>
        <begin position="96"/>
        <end position="120"/>
    </location>
</feature>
<keyword evidence="7 11" id="KW-0472">Membrane</keyword>
<dbReference type="Pfam" id="PF02537">
    <property type="entry name" value="CRCB"/>
    <property type="match status" value="1"/>
</dbReference>
<feature type="binding site" evidence="11">
    <location>
        <position position="74"/>
    </location>
    <ligand>
        <name>Na(+)</name>
        <dbReference type="ChEBI" id="CHEBI:29101"/>
        <note>structural</note>
    </ligand>
</feature>
<evidence type="ECO:0000256" key="6">
    <source>
        <dbReference type="ARBA" id="ARBA00023065"/>
    </source>
</evidence>
<evidence type="ECO:0000313" key="12">
    <source>
        <dbReference type="EMBL" id="SDZ89969.1"/>
    </source>
</evidence>
<keyword evidence="13" id="KW-1185">Reference proteome</keyword>